<keyword evidence="2" id="KW-1185">Reference proteome</keyword>
<proteinExistence type="predicted"/>
<dbReference type="EMBL" id="CAJVPJ010000535">
    <property type="protein sequence ID" value="CAG8534896.1"/>
    <property type="molecule type" value="Genomic_DNA"/>
</dbReference>
<name>A0A9N9FHQ9_9GLOM</name>
<sequence>SQPERIDFSALENDNVDSLLHLENKGRLVFEDFVKMVPSQHFLTTLTKLQRRWNISLEAGCHSLIDAYILEAVEFDPDKKEEKTYDETTDRLAVYPEYYVKPVRISDDLQLTGPIDYITANRKERVFDKLKQGTSIVASPTFCTIEAKEMRRFSAGEGEVLGQMLASAKNADGMRWTFYYVDEEGYYRSKIYTVEVEQGVVLGILRHWVRGQLPSSNFSKGTRKVFK</sequence>
<organism evidence="1 2">
    <name type="scientific">Paraglomus occultum</name>
    <dbReference type="NCBI Taxonomy" id="144539"/>
    <lineage>
        <taxon>Eukaryota</taxon>
        <taxon>Fungi</taxon>
        <taxon>Fungi incertae sedis</taxon>
        <taxon>Mucoromycota</taxon>
        <taxon>Glomeromycotina</taxon>
        <taxon>Glomeromycetes</taxon>
        <taxon>Paraglomerales</taxon>
        <taxon>Paraglomeraceae</taxon>
        <taxon>Paraglomus</taxon>
    </lineage>
</organism>
<gene>
    <name evidence="1" type="ORF">POCULU_LOCUS4241</name>
</gene>
<protein>
    <submittedName>
        <fullName evidence="1">4697_t:CDS:1</fullName>
    </submittedName>
</protein>
<dbReference type="OrthoDB" id="2324364at2759"/>
<accession>A0A9N9FHQ9</accession>
<comment type="caution">
    <text evidence="1">The sequence shown here is derived from an EMBL/GenBank/DDBJ whole genome shotgun (WGS) entry which is preliminary data.</text>
</comment>
<dbReference type="AlphaFoldDB" id="A0A9N9FHQ9"/>
<reference evidence="1" key="1">
    <citation type="submission" date="2021-06" db="EMBL/GenBank/DDBJ databases">
        <authorList>
            <person name="Kallberg Y."/>
            <person name="Tangrot J."/>
            <person name="Rosling A."/>
        </authorList>
    </citation>
    <scope>NUCLEOTIDE SEQUENCE</scope>
    <source>
        <strain evidence="1">IA702</strain>
    </source>
</reference>
<dbReference type="Proteomes" id="UP000789572">
    <property type="component" value="Unassembled WGS sequence"/>
</dbReference>
<evidence type="ECO:0000313" key="2">
    <source>
        <dbReference type="Proteomes" id="UP000789572"/>
    </source>
</evidence>
<evidence type="ECO:0000313" key="1">
    <source>
        <dbReference type="EMBL" id="CAG8534896.1"/>
    </source>
</evidence>
<feature type="non-terminal residue" evidence="1">
    <location>
        <position position="1"/>
    </location>
</feature>